<proteinExistence type="inferred from homology"/>
<keyword evidence="10" id="KW-1185">Reference proteome</keyword>
<dbReference type="Pfam" id="PF23240">
    <property type="entry name" value="HAT_PRP39_N"/>
    <property type="match status" value="1"/>
</dbReference>
<dbReference type="GO" id="GO:0000974">
    <property type="term" value="C:Prp19 complex"/>
    <property type="evidence" value="ECO:0007669"/>
    <property type="project" value="TreeGrafter"/>
</dbReference>
<reference evidence="9" key="2">
    <citation type="submission" date="2021-12" db="EMBL/GenBank/DDBJ databases">
        <title>Resequencing data analysis of finger millet.</title>
        <authorList>
            <person name="Hatakeyama M."/>
            <person name="Aluri S."/>
            <person name="Balachadran M.T."/>
            <person name="Sivarajan S.R."/>
            <person name="Poveda L."/>
            <person name="Shimizu-Inatsugi R."/>
            <person name="Schlapbach R."/>
            <person name="Sreeman S.M."/>
            <person name="Shimizu K.K."/>
        </authorList>
    </citation>
    <scope>NUCLEOTIDE SEQUENCE</scope>
</reference>
<evidence type="ECO:0000256" key="7">
    <source>
        <dbReference type="ARBA" id="ARBA00023242"/>
    </source>
</evidence>
<dbReference type="AlphaFoldDB" id="A0AAV5FJA5"/>
<comment type="caution">
    <text evidence="9">The sequence shown here is derived from an EMBL/GenBank/DDBJ whole genome shotgun (WGS) entry which is preliminary data.</text>
</comment>
<dbReference type="InterPro" id="IPR003107">
    <property type="entry name" value="HAT"/>
</dbReference>
<accession>A0AAV5FJA5</accession>
<dbReference type="GO" id="GO:0000245">
    <property type="term" value="P:spliceosomal complex assembly"/>
    <property type="evidence" value="ECO:0007669"/>
    <property type="project" value="TreeGrafter"/>
</dbReference>
<keyword evidence="4" id="KW-0747">Spliceosome</keyword>
<evidence type="ECO:0000256" key="8">
    <source>
        <dbReference type="ARBA" id="ARBA00037040"/>
    </source>
</evidence>
<keyword evidence="7" id="KW-0539">Nucleus</keyword>
<dbReference type="InterPro" id="IPR059164">
    <property type="entry name" value="HAT_PRP39_C"/>
</dbReference>
<protein>
    <submittedName>
        <fullName evidence="9">Uncharacterized protein</fullName>
    </submittedName>
</protein>
<comment type="function">
    <text evidence="8">Involved in pre-mRNA splicing and cell cycle progression. Required for the spliceosome assembly and initiation of the DNA replication.</text>
</comment>
<dbReference type="Gene3D" id="1.25.40.10">
    <property type="entry name" value="Tetratricopeptide repeat domain"/>
    <property type="match status" value="2"/>
</dbReference>
<comment type="subcellular location">
    <subcellularLocation>
        <location evidence="1">Nucleus</location>
    </subcellularLocation>
</comment>
<dbReference type="GO" id="GO:0071014">
    <property type="term" value="C:post-mRNA release spliceosomal complex"/>
    <property type="evidence" value="ECO:0007669"/>
    <property type="project" value="TreeGrafter"/>
</dbReference>
<dbReference type="InterPro" id="IPR045075">
    <property type="entry name" value="Syf1-like"/>
</dbReference>
<dbReference type="Pfam" id="PF23241">
    <property type="entry name" value="HAT_PRP39_C"/>
    <property type="match status" value="1"/>
</dbReference>
<comment type="similarity">
    <text evidence="2">Belongs to the crooked-neck family.</text>
</comment>
<evidence type="ECO:0000256" key="6">
    <source>
        <dbReference type="ARBA" id="ARBA00023187"/>
    </source>
</evidence>
<dbReference type="SMART" id="SM00386">
    <property type="entry name" value="HAT"/>
    <property type="match status" value="4"/>
</dbReference>
<evidence type="ECO:0000256" key="5">
    <source>
        <dbReference type="ARBA" id="ARBA00022737"/>
    </source>
</evidence>
<dbReference type="GO" id="GO:0071011">
    <property type="term" value="C:precatalytic spliceosome"/>
    <property type="evidence" value="ECO:0007669"/>
    <property type="project" value="TreeGrafter"/>
</dbReference>
<evidence type="ECO:0000313" key="9">
    <source>
        <dbReference type="EMBL" id="GJN34336.1"/>
    </source>
</evidence>
<evidence type="ECO:0000313" key="10">
    <source>
        <dbReference type="Proteomes" id="UP001054889"/>
    </source>
</evidence>
<keyword evidence="3" id="KW-0507">mRNA processing</keyword>
<evidence type="ECO:0000256" key="3">
    <source>
        <dbReference type="ARBA" id="ARBA00022664"/>
    </source>
</evidence>
<evidence type="ECO:0000256" key="1">
    <source>
        <dbReference type="ARBA" id="ARBA00004123"/>
    </source>
</evidence>
<dbReference type="InterPro" id="IPR011990">
    <property type="entry name" value="TPR-like_helical_dom_sf"/>
</dbReference>
<sequence>MHAACGILGNAIGVAPKGKLFKKYIEMEIYLGNFDRVRTLYEKFIESFPANSYAWRRYAELEKRLDESDRARSVYELAVAQPALDTPEVIWKEYLQFEIDEKEFDRARELYERLLDRTTHLKVWLSYAEFEASVGLGGENSETQRIEHIQRCRAIFERASDYFKTSAPELKEERAMLLEEWLNKEASFGHLGDVSLVQLKAPRKVKRKRPVPSEDGSAVAYDESVDYIFPEEISLDPNLKIIEAAYRWKRQKTGGDDE</sequence>
<gene>
    <name evidence="9" type="primary">gb22986</name>
    <name evidence="9" type="ORF">PR202_gb22986</name>
</gene>
<dbReference type="GO" id="GO:0071007">
    <property type="term" value="C:U2-type catalytic step 2 spliceosome"/>
    <property type="evidence" value="ECO:0007669"/>
    <property type="project" value="TreeGrafter"/>
</dbReference>
<evidence type="ECO:0000256" key="4">
    <source>
        <dbReference type="ARBA" id="ARBA00022728"/>
    </source>
</evidence>
<reference evidence="9" key="1">
    <citation type="journal article" date="2018" name="DNA Res.">
        <title>Multiple hybrid de novo genome assembly of finger millet, an orphan allotetraploid crop.</title>
        <authorList>
            <person name="Hatakeyama M."/>
            <person name="Aluri S."/>
            <person name="Balachadran M.T."/>
            <person name="Sivarajan S.R."/>
            <person name="Patrignani A."/>
            <person name="Gruter S."/>
            <person name="Poveda L."/>
            <person name="Shimizu-Inatsugi R."/>
            <person name="Baeten J."/>
            <person name="Francoijs K.J."/>
            <person name="Nataraja K.N."/>
            <person name="Reddy Y.A.N."/>
            <person name="Phadnis S."/>
            <person name="Ravikumar R.L."/>
            <person name="Schlapbach R."/>
            <person name="Sreeman S.M."/>
            <person name="Shimizu K.K."/>
        </authorList>
    </citation>
    <scope>NUCLEOTIDE SEQUENCE</scope>
</reference>
<dbReference type="SUPFAM" id="SSF48452">
    <property type="entry name" value="TPR-like"/>
    <property type="match status" value="1"/>
</dbReference>
<dbReference type="PANTHER" id="PTHR11246">
    <property type="entry name" value="PRE-MRNA SPLICING FACTOR"/>
    <property type="match status" value="1"/>
</dbReference>
<dbReference type="EMBL" id="BQKI01000085">
    <property type="protein sequence ID" value="GJN34336.1"/>
    <property type="molecule type" value="Genomic_DNA"/>
</dbReference>
<name>A0AAV5FJA5_ELECO</name>
<dbReference type="FunFam" id="1.25.40.10:FF:000306">
    <property type="entry name" value="Cell cycle control protein cwf4"/>
    <property type="match status" value="1"/>
</dbReference>
<keyword evidence="6" id="KW-0508">mRNA splicing</keyword>
<keyword evidence="5" id="KW-0677">Repeat</keyword>
<dbReference type="PANTHER" id="PTHR11246:SF3">
    <property type="entry name" value="CROOKED NECK-LIKE PROTEIN 1"/>
    <property type="match status" value="1"/>
</dbReference>
<organism evidence="9 10">
    <name type="scientific">Eleusine coracana subsp. coracana</name>
    <dbReference type="NCBI Taxonomy" id="191504"/>
    <lineage>
        <taxon>Eukaryota</taxon>
        <taxon>Viridiplantae</taxon>
        <taxon>Streptophyta</taxon>
        <taxon>Embryophyta</taxon>
        <taxon>Tracheophyta</taxon>
        <taxon>Spermatophyta</taxon>
        <taxon>Magnoliopsida</taxon>
        <taxon>Liliopsida</taxon>
        <taxon>Poales</taxon>
        <taxon>Poaceae</taxon>
        <taxon>PACMAD clade</taxon>
        <taxon>Chloridoideae</taxon>
        <taxon>Cynodonteae</taxon>
        <taxon>Eleusininae</taxon>
        <taxon>Eleusine</taxon>
    </lineage>
</organism>
<evidence type="ECO:0000256" key="2">
    <source>
        <dbReference type="ARBA" id="ARBA00008644"/>
    </source>
</evidence>
<dbReference type="Proteomes" id="UP001054889">
    <property type="component" value="Unassembled WGS sequence"/>
</dbReference>